<evidence type="ECO:0000313" key="6">
    <source>
        <dbReference type="Proteomes" id="UP000554837"/>
    </source>
</evidence>
<evidence type="ECO:0000313" key="5">
    <source>
        <dbReference type="EMBL" id="MBB5204202.1"/>
    </source>
</evidence>
<dbReference type="InterPro" id="IPR017871">
    <property type="entry name" value="ABC_transporter-like_CS"/>
</dbReference>
<dbReference type="GO" id="GO:0005524">
    <property type="term" value="F:ATP binding"/>
    <property type="evidence" value="ECO:0007669"/>
    <property type="project" value="UniProtKB-KW"/>
</dbReference>
<dbReference type="GO" id="GO:0022857">
    <property type="term" value="F:transmembrane transporter activity"/>
    <property type="evidence" value="ECO:0007669"/>
    <property type="project" value="TreeGrafter"/>
</dbReference>
<evidence type="ECO:0000256" key="3">
    <source>
        <dbReference type="ARBA" id="ARBA00022840"/>
    </source>
</evidence>
<protein>
    <submittedName>
        <fullName evidence="5">Putative ABC transport system ATP-binding protein</fullName>
    </submittedName>
</protein>
<gene>
    <name evidence="5" type="ORF">HNQ51_001495</name>
</gene>
<feature type="domain" description="ABC transporter" evidence="4">
    <location>
        <begin position="1"/>
        <end position="198"/>
    </location>
</feature>
<organism evidence="5 6">
    <name type="scientific">Inhella inkyongensis</name>
    <dbReference type="NCBI Taxonomy" id="392593"/>
    <lineage>
        <taxon>Bacteria</taxon>
        <taxon>Pseudomonadati</taxon>
        <taxon>Pseudomonadota</taxon>
        <taxon>Betaproteobacteria</taxon>
        <taxon>Burkholderiales</taxon>
        <taxon>Sphaerotilaceae</taxon>
        <taxon>Inhella</taxon>
    </lineage>
</organism>
<dbReference type="PROSITE" id="PS00211">
    <property type="entry name" value="ABC_TRANSPORTER_1"/>
    <property type="match status" value="1"/>
</dbReference>
<dbReference type="AlphaFoldDB" id="A0A840S3S8"/>
<dbReference type="PANTHER" id="PTHR24220:SF611">
    <property type="entry name" value="ATP-BINDING COMPONENT OF ABC TRANSPORTER-RELATED"/>
    <property type="match status" value="1"/>
</dbReference>
<dbReference type="GO" id="GO:0005886">
    <property type="term" value="C:plasma membrane"/>
    <property type="evidence" value="ECO:0007669"/>
    <property type="project" value="TreeGrafter"/>
</dbReference>
<dbReference type="Proteomes" id="UP000554837">
    <property type="component" value="Unassembled WGS sequence"/>
</dbReference>
<keyword evidence="2" id="KW-0547">Nucleotide-binding</keyword>
<dbReference type="InterPro" id="IPR003439">
    <property type="entry name" value="ABC_transporter-like_ATP-bd"/>
</dbReference>
<evidence type="ECO:0000256" key="2">
    <source>
        <dbReference type="ARBA" id="ARBA00022741"/>
    </source>
</evidence>
<dbReference type="PROSITE" id="PS50893">
    <property type="entry name" value="ABC_TRANSPORTER_2"/>
    <property type="match status" value="1"/>
</dbReference>
<evidence type="ECO:0000256" key="1">
    <source>
        <dbReference type="ARBA" id="ARBA00022475"/>
    </source>
</evidence>
<dbReference type="RefSeq" id="WP_259372806.1">
    <property type="nucleotide sequence ID" value="NZ_JACHHO010000001.1"/>
</dbReference>
<dbReference type="Gene3D" id="3.40.50.300">
    <property type="entry name" value="P-loop containing nucleotide triphosphate hydrolases"/>
    <property type="match status" value="1"/>
</dbReference>
<sequence length="199" mass="21477">MRVGEHLLLRGPSGSGKSSLLALLSGLRRPSRGEVWLMGKSLHTLSPGALDAWRAAHLSLMPQRLHLVEGLSLRHNLELPELACGLRPDAARLQGLSERLGLGHLLGRRPDQLSVGQLQRAALARALMRRPRFLLLDEPSSSLDDAATRGLMDLVAEVVQEQGLSLLLSTHDSRVVQGMAHLPGLQSMNLSEPEAPCAG</sequence>
<dbReference type="SUPFAM" id="SSF52540">
    <property type="entry name" value="P-loop containing nucleoside triphosphate hydrolases"/>
    <property type="match status" value="1"/>
</dbReference>
<reference evidence="5 6" key="1">
    <citation type="submission" date="2020-08" db="EMBL/GenBank/DDBJ databases">
        <title>Genomic Encyclopedia of Type Strains, Phase IV (KMG-IV): sequencing the most valuable type-strain genomes for metagenomic binning, comparative biology and taxonomic classification.</title>
        <authorList>
            <person name="Goeker M."/>
        </authorList>
    </citation>
    <scope>NUCLEOTIDE SEQUENCE [LARGE SCALE GENOMIC DNA]</scope>
    <source>
        <strain evidence="5 6">DSM 23958</strain>
    </source>
</reference>
<dbReference type="EMBL" id="JACHHO010000001">
    <property type="protein sequence ID" value="MBB5204202.1"/>
    <property type="molecule type" value="Genomic_DNA"/>
</dbReference>
<comment type="caution">
    <text evidence="5">The sequence shown here is derived from an EMBL/GenBank/DDBJ whole genome shotgun (WGS) entry which is preliminary data.</text>
</comment>
<dbReference type="InterPro" id="IPR015854">
    <property type="entry name" value="ABC_transpr_LolD-like"/>
</dbReference>
<keyword evidence="6" id="KW-1185">Reference proteome</keyword>
<dbReference type="GO" id="GO:0016887">
    <property type="term" value="F:ATP hydrolysis activity"/>
    <property type="evidence" value="ECO:0007669"/>
    <property type="project" value="InterPro"/>
</dbReference>
<accession>A0A840S3S8</accession>
<name>A0A840S3S8_9BURK</name>
<dbReference type="SMART" id="SM00382">
    <property type="entry name" value="AAA"/>
    <property type="match status" value="1"/>
</dbReference>
<dbReference type="PANTHER" id="PTHR24220">
    <property type="entry name" value="IMPORT ATP-BINDING PROTEIN"/>
    <property type="match status" value="1"/>
</dbReference>
<keyword evidence="1" id="KW-0472">Membrane</keyword>
<keyword evidence="1" id="KW-1003">Cell membrane</keyword>
<dbReference type="InterPro" id="IPR003593">
    <property type="entry name" value="AAA+_ATPase"/>
</dbReference>
<dbReference type="InterPro" id="IPR027417">
    <property type="entry name" value="P-loop_NTPase"/>
</dbReference>
<dbReference type="Pfam" id="PF00005">
    <property type="entry name" value="ABC_tran"/>
    <property type="match status" value="1"/>
</dbReference>
<keyword evidence="3 5" id="KW-0067">ATP-binding</keyword>
<evidence type="ECO:0000259" key="4">
    <source>
        <dbReference type="PROSITE" id="PS50893"/>
    </source>
</evidence>
<proteinExistence type="predicted"/>